<reference evidence="2" key="1">
    <citation type="journal article" date="2019" name="Int. J. Syst. Evol. Microbiol.">
        <title>The Global Catalogue of Microorganisms (GCM) 10K type strain sequencing project: providing services to taxonomists for standard genome sequencing and annotation.</title>
        <authorList>
            <consortium name="The Broad Institute Genomics Platform"/>
            <consortium name="The Broad Institute Genome Sequencing Center for Infectious Disease"/>
            <person name="Wu L."/>
            <person name="Ma J."/>
        </authorList>
    </citation>
    <scope>NUCLEOTIDE SEQUENCE [LARGE SCALE GENOMIC DNA]</scope>
    <source>
        <strain evidence="2">NBRC 108894</strain>
    </source>
</reference>
<dbReference type="Pfam" id="PF12900">
    <property type="entry name" value="Pyridox_ox_2"/>
    <property type="match status" value="1"/>
</dbReference>
<evidence type="ECO:0000313" key="2">
    <source>
        <dbReference type="Proteomes" id="UP001157034"/>
    </source>
</evidence>
<gene>
    <name evidence="1" type="ORF">GCM10025881_37440</name>
</gene>
<evidence type="ECO:0000313" key="1">
    <source>
        <dbReference type="EMBL" id="GMA96920.1"/>
    </source>
</evidence>
<proteinExistence type="predicted"/>
<dbReference type="RefSeq" id="WP_284255398.1">
    <property type="nucleotide sequence ID" value="NZ_BAAAQO010000004.1"/>
</dbReference>
<dbReference type="Gene3D" id="2.30.110.10">
    <property type="entry name" value="Electron Transport, Fmn-binding Protein, Chain A"/>
    <property type="match status" value="1"/>
</dbReference>
<comment type="caution">
    <text evidence="1">The sequence shown here is derived from an EMBL/GenBank/DDBJ whole genome shotgun (WGS) entry which is preliminary data.</text>
</comment>
<organism evidence="1 2">
    <name type="scientific">Pseudolysinimonas kribbensis</name>
    <dbReference type="NCBI Taxonomy" id="433641"/>
    <lineage>
        <taxon>Bacteria</taxon>
        <taxon>Bacillati</taxon>
        <taxon>Actinomycetota</taxon>
        <taxon>Actinomycetes</taxon>
        <taxon>Micrococcales</taxon>
        <taxon>Microbacteriaceae</taxon>
        <taxon>Pseudolysinimonas</taxon>
    </lineage>
</organism>
<accession>A0ABQ6KBS7</accession>
<dbReference type="EMBL" id="BSVB01000001">
    <property type="protein sequence ID" value="GMA96920.1"/>
    <property type="molecule type" value="Genomic_DNA"/>
</dbReference>
<protein>
    <recommendedName>
        <fullName evidence="3">Pyridoxamine 5'-phosphate oxidase family protein</fullName>
    </recommendedName>
</protein>
<dbReference type="InterPro" id="IPR012349">
    <property type="entry name" value="Split_barrel_FMN-bd"/>
</dbReference>
<dbReference type="Proteomes" id="UP001157034">
    <property type="component" value="Unassembled WGS sequence"/>
</dbReference>
<dbReference type="InterPro" id="IPR024747">
    <property type="entry name" value="Pyridox_Oxase-rel"/>
</dbReference>
<dbReference type="SUPFAM" id="SSF50475">
    <property type="entry name" value="FMN-binding split barrel"/>
    <property type="match status" value="1"/>
</dbReference>
<name>A0ABQ6KBS7_9MICO</name>
<evidence type="ECO:0008006" key="3">
    <source>
        <dbReference type="Google" id="ProtNLM"/>
    </source>
</evidence>
<keyword evidence="2" id="KW-1185">Reference proteome</keyword>
<sequence>MNDPIIRDLTPEECWTELRHNQLGRLAVAVAGEVDIFPVNYVAHDRALYFRTAPGTKLLELTVNQRVAFEIDTWTYDQARSVVVKGIAERLEHQSDIDAADRLPLLPWIPTLKYRWVRIAPTFVRGLFFDRAAEPERY</sequence>